<evidence type="ECO:0000313" key="1">
    <source>
        <dbReference type="EMBL" id="STI84757.1"/>
    </source>
</evidence>
<dbReference type="AlphaFoldDB" id="A0A376U5R6"/>
<gene>
    <name evidence="1" type="ORF">NCTC8622_03828</name>
</gene>
<accession>A0A376U5R6</accession>
<organism evidence="1 2">
    <name type="scientific">Escherichia coli</name>
    <dbReference type="NCBI Taxonomy" id="562"/>
    <lineage>
        <taxon>Bacteria</taxon>
        <taxon>Pseudomonadati</taxon>
        <taxon>Pseudomonadota</taxon>
        <taxon>Gammaproteobacteria</taxon>
        <taxon>Enterobacterales</taxon>
        <taxon>Enterobacteriaceae</taxon>
        <taxon>Escherichia</taxon>
    </lineage>
</organism>
<dbReference type="Proteomes" id="UP000254079">
    <property type="component" value="Unassembled WGS sequence"/>
</dbReference>
<proteinExistence type="predicted"/>
<name>A0A376U5R6_ECOLX</name>
<evidence type="ECO:0000313" key="2">
    <source>
        <dbReference type="Proteomes" id="UP000254079"/>
    </source>
</evidence>
<dbReference type="EMBL" id="UGCP01000002">
    <property type="protein sequence ID" value="STI84757.1"/>
    <property type="molecule type" value="Genomic_DNA"/>
</dbReference>
<reference evidence="1 2" key="1">
    <citation type="submission" date="2018-06" db="EMBL/GenBank/DDBJ databases">
        <authorList>
            <consortium name="Pathogen Informatics"/>
            <person name="Doyle S."/>
        </authorList>
    </citation>
    <scope>NUCLEOTIDE SEQUENCE [LARGE SCALE GENOMIC DNA]</scope>
    <source>
        <strain evidence="1 2">NCTC8622</strain>
    </source>
</reference>
<protein>
    <submittedName>
        <fullName evidence="1">Uncharacterized protein</fullName>
    </submittedName>
</protein>
<sequence length="52" mass="6027">MLRRLVSTGRMTFAFLRLFGHVRLCVCVEIFAQWQGNNHIHFLCVMSDLTSA</sequence>